<protein>
    <submittedName>
        <fullName evidence="4">Putative N-acetyltransferase</fullName>
        <ecNumber evidence="4">2.3.1.-</ecNumber>
    </submittedName>
</protein>
<proteinExistence type="predicted"/>
<accession>A0A3G8JGT0</accession>
<dbReference type="InterPro" id="IPR000182">
    <property type="entry name" value="GNAT_dom"/>
</dbReference>
<evidence type="ECO:0000256" key="2">
    <source>
        <dbReference type="ARBA" id="ARBA00023315"/>
    </source>
</evidence>
<dbReference type="SUPFAM" id="SSF55729">
    <property type="entry name" value="Acyl-CoA N-acyltransferases (Nat)"/>
    <property type="match status" value="1"/>
</dbReference>
<keyword evidence="5" id="KW-1185">Reference proteome</keyword>
<reference evidence="4 5" key="1">
    <citation type="submission" date="2018-11" db="EMBL/GenBank/DDBJ databases">
        <title>Gordonia insulae sp. nov., isolated from an island soil.</title>
        <authorList>
            <person name="Kim Y.S."/>
            <person name="Kim S.B."/>
        </authorList>
    </citation>
    <scope>NUCLEOTIDE SEQUENCE [LARGE SCALE GENOMIC DNA]</scope>
    <source>
        <strain evidence="4 5">MMS17-SY073</strain>
    </source>
</reference>
<dbReference type="InterPro" id="IPR016181">
    <property type="entry name" value="Acyl_CoA_acyltransferase"/>
</dbReference>
<dbReference type="RefSeq" id="WP_124707127.1">
    <property type="nucleotide sequence ID" value="NZ_CP033972.1"/>
</dbReference>
<keyword evidence="1 4" id="KW-0808">Transferase</keyword>
<dbReference type="PANTHER" id="PTHR43877">
    <property type="entry name" value="AMINOALKYLPHOSPHONATE N-ACETYLTRANSFERASE-RELATED-RELATED"/>
    <property type="match status" value="1"/>
</dbReference>
<sequence length="191" mass="20615">MPDVLIETITDPTQAAAVAEVAAATFPLACPPHSTPADIAGFIRANLRPESFAGHIENPNTDVLVARHSPGGPVVGYTLVHHEAPQHPDVAEVVTQRPVSELSKMYVVPDHHARGSGGAPSHALMHAAIECSRRRGSVLIWLGVNQENERAQRFYAKMGFARAGVKTFDLNGSVEHDFIFTRRLTSGRVDS</sequence>
<dbReference type="InterPro" id="IPR050832">
    <property type="entry name" value="Bact_Acetyltransf"/>
</dbReference>
<gene>
    <name evidence="4" type="ORF">D7316_00793</name>
</gene>
<dbReference type="PROSITE" id="PS51186">
    <property type="entry name" value="GNAT"/>
    <property type="match status" value="1"/>
</dbReference>
<dbReference type="GO" id="GO:0016747">
    <property type="term" value="F:acyltransferase activity, transferring groups other than amino-acyl groups"/>
    <property type="evidence" value="ECO:0007669"/>
    <property type="project" value="InterPro"/>
</dbReference>
<dbReference type="Pfam" id="PF00583">
    <property type="entry name" value="Acetyltransf_1"/>
    <property type="match status" value="1"/>
</dbReference>
<keyword evidence="2 4" id="KW-0012">Acyltransferase</keyword>
<dbReference type="Proteomes" id="UP000271469">
    <property type="component" value="Chromosome"/>
</dbReference>
<evidence type="ECO:0000313" key="4">
    <source>
        <dbReference type="EMBL" id="AZG44213.1"/>
    </source>
</evidence>
<dbReference type="CDD" id="cd04301">
    <property type="entry name" value="NAT_SF"/>
    <property type="match status" value="1"/>
</dbReference>
<feature type="domain" description="N-acetyltransferase" evidence="3">
    <location>
        <begin position="4"/>
        <end position="185"/>
    </location>
</feature>
<dbReference type="OrthoDB" id="143110at2"/>
<dbReference type="EC" id="2.3.1.-" evidence="4"/>
<dbReference type="AlphaFoldDB" id="A0A3G8JGT0"/>
<dbReference type="Gene3D" id="3.40.630.30">
    <property type="match status" value="1"/>
</dbReference>
<dbReference type="KEGG" id="gom:D7316_00793"/>
<evidence type="ECO:0000256" key="1">
    <source>
        <dbReference type="ARBA" id="ARBA00022679"/>
    </source>
</evidence>
<evidence type="ECO:0000313" key="5">
    <source>
        <dbReference type="Proteomes" id="UP000271469"/>
    </source>
</evidence>
<name>A0A3G8JGT0_9ACTN</name>
<dbReference type="EMBL" id="CP033972">
    <property type="protein sequence ID" value="AZG44213.1"/>
    <property type="molecule type" value="Genomic_DNA"/>
</dbReference>
<organism evidence="4 5">
    <name type="scientific">Gordonia insulae</name>
    <dbReference type="NCBI Taxonomy" id="2420509"/>
    <lineage>
        <taxon>Bacteria</taxon>
        <taxon>Bacillati</taxon>
        <taxon>Actinomycetota</taxon>
        <taxon>Actinomycetes</taxon>
        <taxon>Mycobacteriales</taxon>
        <taxon>Gordoniaceae</taxon>
        <taxon>Gordonia</taxon>
    </lineage>
</organism>
<evidence type="ECO:0000259" key="3">
    <source>
        <dbReference type="PROSITE" id="PS51186"/>
    </source>
</evidence>